<evidence type="ECO:0000256" key="4">
    <source>
        <dbReference type="ARBA" id="ARBA00022797"/>
    </source>
</evidence>
<dbReference type="InterPro" id="IPR010497">
    <property type="entry name" value="Epoxide_hydro_N"/>
</dbReference>
<dbReference type="Gene3D" id="3.40.50.1820">
    <property type="entry name" value="alpha/beta hydrolase"/>
    <property type="match status" value="1"/>
</dbReference>
<comment type="subcellular location">
    <subcellularLocation>
        <location evidence="6">Endoplasmic reticulum membrane</location>
    </subcellularLocation>
    <subcellularLocation>
        <location evidence="2">Microsome membrane</location>
        <topology evidence="2">Single-pass membrane protein</topology>
    </subcellularLocation>
</comment>
<feature type="active site" description="Proton acceptor" evidence="7">
    <location>
        <position position="427"/>
    </location>
</feature>
<protein>
    <recommendedName>
        <fullName evidence="6">Epoxide hydrolase</fullName>
        <ecNumber evidence="6">3.3.2.9</ecNumber>
    </recommendedName>
</protein>
<dbReference type="RefSeq" id="XP_015598297.1">
    <property type="nucleotide sequence ID" value="XM_015742811.2"/>
</dbReference>
<dbReference type="SUPFAM" id="SSF53474">
    <property type="entry name" value="alpha/beta-Hydrolases"/>
    <property type="match status" value="1"/>
</dbReference>
<keyword evidence="8" id="KW-0732">Signal</keyword>
<dbReference type="InterPro" id="IPR000639">
    <property type="entry name" value="Epox_hydrolase-like"/>
</dbReference>
<feature type="chain" id="PRO_5042593238" description="Epoxide hydrolase" evidence="8">
    <location>
        <begin position="17"/>
        <end position="461"/>
    </location>
</feature>
<dbReference type="GO" id="GO:0097176">
    <property type="term" value="P:epoxide metabolic process"/>
    <property type="evidence" value="ECO:0007669"/>
    <property type="project" value="TreeGrafter"/>
</dbReference>
<dbReference type="PIRSF" id="PIRSF001112">
    <property type="entry name" value="Epoxide_hydrolase"/>
    <property type="match status" value="1"/>
</dbReference>
<keyword evidence="6" id="KW-0472">Membrane</keyword>
<evidence type="ECO:0000256" key="2">
    <source>
        <dbReference type="ARBA" id="ARBA00004111"/>
    </source>
</evidence>
<keyword evidence="5 6" id="KW-0378">Hydrolase</keyword>
<evidence type="ECO:0000313" key="10">
    <source>
        <dbReference type="Proteomes" id="UP000694920"/>
    </source>
</evidence>
<dbReference type="AlphaFoldDB" id="A0AAJ7BZJ4"/>
<comment type="catalytic activity">
    <reaction evidence="1 6">
        <text>1-(4-methoxyphenyl)-N-methyl-N-[(3-methyloxetan-3-yl)methyl]methanamine + H2O = 2-{[(4-methoxybenzyl)(methyl)amino]methyl}-2-methylpropane-1,3-diol</text>
        <dbReference type="Rhea" id="RHEA:55764"/>
        <dbReference type="ChEBI" id="CHEBI:15377"/>
        <dbReference type="ChEBI" id="CHEBI:139161"/>
        <dbReference type="ChEBI" id="CHEBI:139164"/>
        <dbReference type="EC" id="3.3.2.9"/>
    </reaction>
</comment>
<dbReference type="PRINTS" id="PR00412">
    <property type="entry name" value="EPOXHYDRLASE"/>
</dbReference>
<comment type="similarity">
    <text evidence="3 6">Belongs to the peptidase S33 family.</text>
</comment>
<dbReference type="PANTHER" id="PTHR21661">
    <property type="entry name" value="EPOXIDE HYDROLASE 1-RELATED"/>
    <property type="match status" value="1"/>
</dbReference>
<dbReference type="InterPro" id="IPR016292">
    <property type="entry name" value="Epoxide_hydrolase"/>
</dbReference>
<accession>A0AAJ7BZJ4</accession>
<keyword evidence="6" id="KW-0256">Endoplasmic reticulum</keyword>
<dbReference type="GO" id="GO:0005789">
    <property type="term" value="C:endoplasmic reticulum membrane"/>
    <property type="evidence" value="ECO:0007669"/>
    <property type="project" value="UniProtKB-SubCell"/>
</dbReference>
<dbReference type="KEGG" id="ccin:107269213"/>
<evidence type="ECO:0000256" key="7">
    <source>
        <dbReference type="PIRSR" id="PIRSR001112-1"/>
    </source>
</evidence>
<sequence length="461" mass="52314">MLKLAALILLVTIGISFYLKNQPAPTVPKLPEQNWGPKTAVKDNEGIRPFKINVSKSVIDELNQRLDRTRELQPPLEGAGWTYGISTTFLNSVLKHWRTKYDWSKRQELLNKYPQFKTKIQGLDIHFYHVKPTLPKDRNVRVLPLLLVHGWPGSVVEFQKIFPLLTTPRPDQDYVFEVIAPSLPGYGFSDAAVRPGLGPAQMAVIFKNLMLRLGYDKFYTQGGDWGSVITATLSQQFPNKVSGAHFNMCFSNTASATIWSIIGAYLPSLVATKEEIPRIYPLSHHWLRLVEETGYMHIQATKPDTVGTAVTDSPAGLAAYILEKFSTWTNPEYRFRDDGGLFEKFTIDELLDNLMVYWVTNSITTSFRLYAETFNKSYKALGFDELPVPVSTGCAIFPHELAFQPESIIRSKYPNTIQYSVLPRGGHFAAFEEPQLLADDVWSFVNLREKQLKVEKTKESQ</sequence>
<comment type="catalytic activity">
    <reaction evidence="6">
        <text>cis-stilbene oxide + H2O = (1R,2R)-hydrobenzoin</text>
        <dbReference type="Rhea" id="RHEA:23900"/>
        <dbReference type="ChEBI" id="CHEBI:15377"/>
        <dbReference type="ChEBI" id="CHEBI:50004"/>
        <dbReference type="ChEBI" id="CHEBI:50014"/>
        <dbReference type="EC" id="3.3.2.9"/>
    </reaction>
</comment>
<evidence type="ECO:0000256" key="6">
    <source>
        <dbReference type="PIRNR" id="PIRNR001112"/>
    </source>
</evidence>
<comment type="function">
    <text evidence="6">Catalyzes juvenile hormone hydrolysis.</text>
</comment>
<evidence type="ECO:0000256" key="1">
    <source>
        <dbReference type="ARBA" id="ARBA00000221"/>
    </source>
</evidence>
<dbReference type="GO" id="GO:0033961">
    <property type="term" value="F:cis-stilbene-oxide hydrolase activity"/>
    <property type="evidence" value="ECO:0007669"/>
    <property type="project" value="UniProtKB-UniRule"/>
</dbReference>
<feature type="active site" description="Proton donor" evidence="7">
    <location>
        <position position="370"/>
    </location>
</feature>
<dbReference type="Pfam" id="PF06441">
    <property type="entry name" value="EHN"/>
    <property type="match status" value="1"/>
</dbReference>
<feature type="active site" description="Nucleophile" evidence="7">
    <location>
        <position position="224"/>
    </location>
</feature>
<evidence type="ECO:0000256" key="5">
    <source>
        <dbReference type="ARBA" id="ARBA00022801"/>
    </source>
</evidence>
<name>A0AAJ7BZJ4_CEPCN</name>
<dbReference type="PANTHER" id="PTHR21661:SF35">
    <property type="entry name" value="EPOXIDE HYDROLASE"/>
    <property type="match status" value="1"/>
</dbReference>
<dbReference type="InterPro" id="IPR029058">
    <property type="entry name" value="AB_hydrolase_fold"/>
</dbReference>
<evidence type="ECO:0000256" key="8">
    <source>
        <dbReference type="SAM" id="SignalP"/>
    </source>
</evidence>
<gene>
    <name evidence="11" type="primary">LOC107269213</name>
</gene>
<dbReference type="GeneID" id="107269213"/>
<keyword evidence="4 6" id="KW-0058">Aromatic hydrocarbons catabolism</keyword>
<evidence type="ECO:0000259" key="9">
    <source>
        <dbReference type="Pfam" id="PF06441"/>
    </source>
</evidence>
<dbReference type="Proteomes" id="UP000694920">
    <property type="component" value="Unplaced"/>
</dbReference>
<keyword evidence="10" id="KW-1185">Reference proteome</keyword>
<evidence type="ECO:0000313" key="11">
    <source>
        <dbReference type="RefSeq" id="XP_015598297.1"/>
    </source>
</evidence>
<evidence type="ECO:0000256" key="3">
    <source>
        <dbReference type="ARBA" id="ARBA00010088"/>
    </source>
</evidence>
<feature type="signal peptide" evidence="8">
    <location>
        <begin position="1"/>
        <end position="16"/>
    </location>
</feature>
<dbReference type="EC" id="3.3.2.9" evidence="6"/>
<organism evidence="10 11">
    <name type="scientific">Cephus cinctus</name>
    <name type="common">Wheat stem sawfly</name>
    <dbReference type="NCBI Taxonomy" id="211228"/>
    <lineage>
        <taxon>Eukaryota</taxon>
        <taxon>Metazoa</taxon>
        <taxon>Ecdysozoa</taxon>
        <taxon>Arthropoda</taxon>
        <taxon>Hexapoda</taxon>
        <taxon>Insecta</taxon>
        <taxon>Pterygota</taxon>
        <taxon>Neoptera</taxon>
        <taxon>Endopterygota</taxon>
        <taxon>Hymenoptera</taxon>
        <taxon>Cephoidea</taxon>
        <taxon>Cephidae</taxon>
        <taxon>Cephus</taxon>
    </lineage>
</organism>
<proteinExistence type="inferred from homology"/>
<reference evidence="11" key="1">
    <citation type="submission" date="2025-08" db="UniProtKB">
        <authorList>
            <consortium name="RefSeq"/>
        </authorList>
    </citation>
    <scope>IDENTIFICATION</scope>
</reference>
<feature type="domain" description="Epoxide hydrolase N-terminal" evidence="9">
    <location>
        <begin position="47"/>
        <end position="158"/>
    </location>
</feature>